<evidence type="ECO:0000256" key="1">
    <source>
        <dbReference type="SAM" id="MobiDB-lite"/>
    </source>
</evidence>
<evidence type="ECO:0000313" key="2">
    <source>
        <dbReference type="EMBL" id="KAH7357752.1"/>
    </source>
</evidence>
<feature type="region of interest" description="Disordered" evidence="1">
    <location>
        <begin position="1"/>
        <end position="54"/>
    </location>
</feature>
<reference evidence="2" key="1">
    <citation type="journal article" date="2021" name="Nat. Commun.">
        <title>Genetic determinants of endophytism in the Arabidopsis root mycobiome.</title>
        <authorList>
            <person name="Mesny F."/>
            <person name="Miyauchi S."/>
            <person name="Thiergart T."/>
            <person name="Pickel B."/>
            <person name="Atanasova L."/>
            <person name="Karlsson M."/>
            <person name="Huettel B."/>
            <person name="Barry K.W."/>
            <person name="Haridas S."/>
            <person name="Chen C."/>
            <person name="Bauer D."/>
            <person name="Andreopoulos W."/>
            <person name="Pangilinan J."/>
            <person name="LaButti K."/>
            <person name="Riley R."/>
            <person name="Lipzen A."/>
            <person name="Clum A."/>
            <person name="Drula E."/>
            <person name="Henrissat B."/>
            <person name="Kohler A."/>
            <person name="Grigoriev I.V."/>
            <person name="Martin F.M."/>
            <person name="Hacquard S."/>
        </authorList>
    </citation>
    <scope>NUCLEOTIDE SEQUENCE</scope>
    <source>
        <strain evidence="2">MPI-CAGE-AT-0016</strain>
    </source>
</reference>
<comment type="caution">
    <text evidence="2">The sequence shown here is derived from an EMBL/GenBank/DDBJ whole genome shotgun (WGS) entry which is preliminary data.</text>
</comment>
<gene>
    <name evidence="2" type="ORF">B0T11DRAFT_96104</name>
</gene>
<feature type="compositionally biased region" description="Low complexity" evidence="1">
    <location>
        <begin position="180"/>
        <end position="190"/>
    </location>
</feature>
<sequence length="206" mass="22646">MPAVEPSAVRHGHRVLDPSETYQRSSPGSWMVRPGLPPPARPGHPSSPSPLPPLPCEVVELPSRQRFHQLVTRRPTHQDGSHSREPHHFLHLPCEDPVHLSTRRRLPSFPFASRGRFALALPLFSPLLSVESAPCPAPESKQRSTDGTPCLAIKHTRLAVEGPDFLHPKHLPYYFRSDVPSSTRTASTTPAPAPPPPTTEPASTPF</sequence>
<protein>
    <submittedName>
        <fullName evidence="2">Uncharacterized protein</fullName>
    </submittedName>
</protein>
<feature type="region of interest" description="Disordered" evidence="1">
    <location>
        <begin position="177"/>
        <end position="206"/>
    </location>
</feature>
<name>A0A8K0TBV8_9PEZI</name>
<feature type="compositionally biased region" description="Pro residues" evidence="1">
    <location>
        <begin position="35"/>
        <end position="54"/>
    </location>
</feature>
<evidence type="ECO:0000313" key="3">
    <source>
        <dbReference type="Proteomes" id="UP000813385"/>
    </source>
</evidence>
<dbReference type="EMBL" id="JAGPXD010000004">
    <property type="protein sequence ID" value="KAH7357752.1"/>
    <property type="molecule type" value="Genomic_DNA"/>
</dbReference>
<keyword evidence="3" id="KW-1185">Reference proteome</keyword>
<dbReference type="AlphaFoldDB" id="A0A8K0TBV8"/>
<proteinExistence type="predicted"/>
<dbReference type="Proteomes" id="UP000813385">
    <property type="component" value="Unassembled WGS sequence"/>
</dbReference>
<accession>A0A8K0TBV8</accession>
<organism evidence="2 3">
    <name type="scientific">Plectosphaerella cucumerina</name>
    <dbReference type="NCBI Taxonomy" id="40658"/>
    <lineage>
        <taxon>Eukaryota</taxon>
        <taxon>Fungi</taxon>
        <taxon>Dikarya</taxon>
        <taxon>Ascomycota</taxon>
        <taxon>Pezizomycotina</taxon>
        <taxon>Sordariomycetes</taxon>
        <taxon>Hypocreomycetidae</taxon>
        <taxon>Glomerellales</taxon>
        <taxon>Plectosphaerellaceae</taxon>
        <taxon>Plectosphaerella</taxon>
    </lineage>
</organism>